<feature type="chain" id="PRO_5046614473" description="Trypsin" evidence="1">
    <location>
        <begin position="43"/>
        <end position="418"/>
    </location>
</feature>
<evidence type="ECO:0000313" key="3">
    <source>
        <dbReference type="Proteomes" id="UP000624325"/>
    </source>
</evidence>
<dbReference type="Gene3D" id="2.40.10.10">
    <property type="entry name" value="Trypsin-like serine proteases"/>
    <property type="match status" value="2"/>
</dbReference>
<protein>
    <recommendedName>
        <fullName evidence="4">Trypsin</fullName>
    </recommendedName>
</protein>
<sequence>MGAVLAVSSRSVSRVRRALRNVLVTSAVAAVTLAGVAGPASARPKPGPGGAVDQLQISQRPLVDAATRIRAVVDEERSNFAGIELVGSTELRLYWKGTPPPAVAKVVGQLRPRVPIKVLPAAYALRELKAEATRLVASGTGVVLAAPLTDGSGLQVRVTAQARMADPRTLTAMPTKVEVGDAPTATGRWADTSPFWGGSTIERQVSPTTIGRCTSGFAGQRNGQKVLITAAHCGPTGAVWRTPSGTYFPPIGVGTANHRVADLEALFIPVGDHRGRIYDGGVDPTGQGIGEFSKAVAGWGPPEVGQYVCQSGSYSGVRCSLRITLKWVSYSLNGVIVTNGVEAQRDDRANAVGKGDSGGPVFRLSSDPNRVIALGVQSAADGSKPATCTGIATECYWRLYFADMTQIVGRTGFTITVG</sequence>
<proteinExistence type="predicted"/>
<evidence type="ECO:0000313" key="2">
    <source>
        <dbReference type="EMBL" id="GIF55868.1"/>
    </source>
</evidence>
<dbReference type="InterPro" id="IPR033116">
    <property type="entry name" value="TRYPSIN_SER"/>
</dbReference>
<comment type="caution">
    <text evidence="2">The sequence shown here is derived from an EMBL/GenBank/DDBJ whole genome shotgun (WGS) entry which is preliminary data.</text>
</comment>
<keyword evidence="1" id="KW-0732">Signal</keyword>
<feature type="signal peptide" evidence="1">
    <location>
        <begin position="1"/>
        <end position="42"/>
    </location>
</feature>
<evidence type="ECO:0008006" key="4">
    <source>
        <dbReference type="Google" id="ProtNLM"/>
    </source>
</evidence>
<dbReference type="PROSITE" id="PS00135">
    <property type="entry name" value="TRYPSIN_SER"/>
    <property type="match status" value="1"/>
</dbReference>
<reference evidence="2 3" key="1">
    <citation type="submission" date="2021-01" db="EMBL/GenBank/DDBJ databases">
        <title>Whole genome shotgun sequence of Asanoa iriomotensis NBRC 100142.</title>
        <authorList>
            <person name="Komaki H."/>
            <person name="Tamura T."/>
        </authorList>
    </citation>
    <scope>NUCLEOTIDE SEQUENCE [LARGE SCALE GENOMIC DNA]</scope>
    <source>
        <strain evidence="2 3">NBRC 100142</strain>
    </source>
</reference>
<dbReference type="InterPro" id="IPR018114">
    <property type="entry name" value="TRYPSIN_HIS"/>
</dbReference>
<dbReference type="PROSITE" id="PS00134">
    <property type="entry name" value="TRYPSIN_HIS"/>
    <property type="match status" value="1"/>
</dbReference>
<evidence type="ECO:0000256" key="1">
    <source>
        <dbReference type="SAM" id="SignalP"/>
    </source>
</evidence>
<gene>
    <name evidence="2" type="ORF">Air01nite_19630</name>
</gene>
<organism evidence="2 3">
    <name type="scientific">Asanoa iriomotensis</name>
    <dbReference type="NCBI Taxonomy" id="234613"/>
    <lineage>
        <taxon>Bacteria</taxon>
        <taxon>Bacillati</taxon>
        <taxon>Actinomycetota</taxon>
        <taxon>Actinomycetes</taxon>
        <taxon>Micromonosporales</taxon>
        <taxon>Micromonosporaceae</taxon>
        <taxon>Asanoa</taxon>
    </lineage>
</organism>
<dbReference type="SUPFAM" id="SSF50494">
    <property type="entry name" value="Trypsin-like serine proteases"/>
    <property type="match status" value="1"/>
</dbReference>
<dbReference type="InterPro" id="IPR043504">
    <property type="entry name" value="Peptidase_S1_PA_chymotrypsin"/>
</dbReference>
<keyword evidence="3" id="KW-1185">Reference proteome</keyword>
<dbReference type="EMBL" id="BONC01000010">
    <property type="protein sequence ID" value="GIF55868.1"/>
    <property type="molecule type" value="Genomic_DNA"/>
</dbReference>
<dbReference type="InterPro" id="IPR009003">
    <property type="entry name" value="Peptidase_S1_PA"/>
</dbReference>
<dbReference type="Proteomes" id="UP000624325">
    <property type="component" value="Unassembled WGS sequence"/>
</dbReference>
<name>A0ABQ4BZB6_9ACTN</name>
<accession>A0ABQ4BZB6</accession>